<dbReference type="Gene3D" id="3.30.160.840">
    <property type="match status" value="1"/>
</dbReference>
<dbReference type="InterPro" id="IPR048468">
    <property type="entry name" value="MACPF_D2"/>
</dbReference>
<reference evidence="4" key="1">
    <citation type="journal article" date="2014" name="Genome Biol. Evol.">
        <title>Comparative genomic analysis of malaria mosquito vector-associated novel pathogen Elizabethkingia anophelis.</title>
        <authorList>
            <person name="Teo J."/>
            <person name="Tan S.Y."/>
            <person name="Liu Y."/>
            <person name="Tay M."/>
            <person name="Ding Y."/>
            <person name="Li Y."/>
            <person name="Kjelleberg S."/>
            <person name="Givskov M."/>
            <person name="Lin R.T."/>
            <person name="Yang L."/>
        </authorList>
    </citation>
    <scope>NUCLEOTIDE SEQUENCE</scope>
</reference>
<evidence type="ECO:0000259" key="2">
    <source>
        <dbReference type="Pfam" id="PF20779"/>
    </source>
</evidence>
<reference evidence="4" key="3">
    <citation type="journal article" date="2016" name="Genome Announc.">
        <title>Complete Genome Sequences of Four Strains from the 2015-2016 Elizabethkingia anophelis Outbreak.</title>
        <authorList>
            <person name="Nicholson A.C."/>
            <person name="Whitney A.M."/>
            <person name="Emery B.D."/>
            <person name="Bell M.E."/>
            <person name="Gartin J.T."/>
            <person name="Humrighouse B.W."/>
            <person name="Loparev V.N."/>
            <person name="Batra D."/>
            <person name="Sheth M."/>
            <person name="Rowe L.A."/>
            <person name="Juieng P."/>
            <person name="Knipe K."/>
            <person name="Gulvik C."/>
            <person name="McQuiston J.R."/>
        </authorList>
    </citation>
    <scope>NUCLEOTIDE SEQUENCE</scope>
</reference>
<dbReference type="Gene3D" id="3.30.420.400">
    <property type="match status" value="1"/>
</dbReference>
<reference evidence="4" key="5">
    <citation type="journal article" date="2017" name="Genome Announc.">
        <title>Complete Circularized Genome Sequences of Four Strains of Elizabethkingia anophelis, Including Two Novel Strains Isolated from Wild-Caught Anopheles sinensis.</title>
        <authorList>
            <person name="Pei D."/>
            <person name="Nicholson A.C."/>
            <person name="Jiang J."/>
            <person name="Chen H."/>
            <person name="Whitney A.M."/>
            <person name="Villarma A."/>
            <person name="Bell M."/>
            <person name="Humrighouse B."/>
            <person name="Rowe L.A."/>
            <person name="Sheth M."/>
            <person name="Batra D."/>
            <person name="Juieng P."/>
            <person name="Loparev V.N."/>
            <person name="McQuiston J.R."/>
            <person name="Lan Y."/>
            <person name="Ma Y."/>
            <person name="Xu J."/>
        </authorList>
    </citation>
    <scope>NUCLEOTIDE SEQUENCE</scope>
</reference>
<keyword evidence="1" id="KW-0732">Signal</keyword>
<reference evidence="4" key="2">
    <citation type="journal article" date="2014" name="PLoS ONE">
        <title>Insights from the genome annotation of Elizabethkingia anophelis from the malaria vector Anopheles gambiae.</title>
        <authorList>
            <person name="Kukutla P."/>
            <person name="Lindberg B.G."/>
            <person name="Pei D."/>
            <person name="Rayl M."/>
            <person name="Yu W."/>
            <person name="Steritz M."/>
            <person name="Faye I."/>
            <person name="Xu J."/>
        </authorList>
    </citation>
    <scope>NUCLEOTIDE SEQUENCE</scope>
</reference>
<reference evidence="4" key="6">
    <citation type="journal article" date="2017" name="Nat. Commun.">
        <title>Evolutionary dynamics and genomic features of the Elizabethkingia anophelis 2015 to 2016 Wisconsin outbreak strain.</title>
        <authorList>
            <person name="Perrin A."/>
            <person name="Larsonneur E."/>
            <person name="Nicholson A.C."/>
            <person name="Edwards D.J."/>
            <person name="Gundlach K.M."/>
            <person name="Whitney A.M."/>
            <person name="Gulvik C.A."/>
            <person name="Bell M.E."/>
            <person name="Rendueles O."/>
            <person name="Cury J."/>
            <person name="Hugon P."/>
            <person name="Clermont D."/>
            <person name="Enouf V."/>
            <person name="Loparev V."/>
            <person name="Juieng P."/>
            <person name="Monson T."/>
            <person name="Warshauer D."/>
            <person name="Elbadawi L.I."/>
            <person name="Walters M.S."/>
            <person name="Crist M.B."/>
            <person name="Noble-Wang J."/>
            <person name="Borlaug G."/>
            <person name="Rocha E.P.C."/>
            <person name="Criscuolo A."/>
            <person name="Touchon M."/>
            <person name="Davis J.P."/>
            <person name="Holt K.E."/>
            <person name="McQuiston J.R."/>
            <person name="Brisse S."/>
        </authorList>
    </citation>
    <scope>NUCLEOTIDE SEQUENCE</scope>
</reference>
<organism evidence="4">
    <name type="scientific">Elizabethkingia anophelis</name>
    <dbReference type="NCBI Taxonomy" id="1117645"/>
    <lineage>
        <taxon>Bacteria</taxon>
        <taxon>Pseudomonadati</taxon>
        <taxon>Bacteroidota</taxon>
        <taxon>Flavobacteriia</taxon>
        <taxon>Flavobacteriales</taxon>
        <taxon>Weeksellaceae</taxon>
        <taxon>Elizabethkingia</taxon>
    </lineage>
</organism>
<evidence type="ECO:0000259" key="3">
    <source>
        <dbReference type="Pfam" id="PF20785"/>
    </source>
</evidence>
<reference evidence="4" key="8">
    <citation type="journal article" date="2018" name="J. ISSAAS">
        <title>In Silico Identification of Three Types of Integrative and Conjugative Elements (ICEs) in Elizabethkingia anophelis Strains Isolated from Around the World.</title>
        <authorList>
            <person name="Xu J."/>
            <person name="Pei D."/>
            <person name="Nicholson A."/>
            <person name="Lan Y."/>
            <person name="Xia Q."/>
        </authorList>
    </citation>
    <scope>NUCLEOTIDE SEQUENCE</scope>
</reference>
<feature type="signal peptide" evidence="1">
    <location>
        <begin position="1"/>
        <end position="19"/>
    </location>
</feature>
<reference evidence="4" key="4">
    <citation type="journal article" date="2016" name="Sci. Rep.">
        <title>Genomic epidemiology and global diversity of the emerging bacterial pathogen Elizabethkingia anophelis.</title>
        <authorList>
            <person name="Breurec S."/>
            <person name="Criscuolo A."/>
            <person name="Diancourt L."/>
            <person name="Rendueles O."/>
            <person name="Vandenbogaert M."/>
            <person name="Passet V."/>
            <person name="Caro V."/>
            <person name="Rocha E.P."/>
            <person name="Touchon M."/>
            <person name="Brisse S."/>
        </authorList>
    </citation>
    <scope>NUCLEOTIDE SEQUENCE</scope>
</reference>
<dbReference type="EMBL" id="BK010598">
    <property type="protein sequence ID" value="DAC75049.1"/>
    <property type="molecule type" value="Genomic_DNA"/>
</dbReference>
<accession>A0A455ZDX7</accession>
<reference evidence="4" key="7">
    <citation type="journal article" date="2017" name="Sci. Rep.">
        <title>Genomic features, phylogenetic relationships, and comparative genomics of Elizabethkingia anophelis strain EM361-97 isolated in Taiwan.</title>
        <authorList>
            <person name="Lin J.N."/>
            <person name="Lai C.H."/>
            <person name="Yang C.H."/>
            <person name="Huang Y.H."/>
            <person name="Lin H.H."/>
        </authorList>
    </citation>
    <scope>NUCLEOTIDE SEQUENCE</scope>
</reference>
<sequence length="557" mass="62714">MKKYIFAAGFSLLLLASCARDLVSDLGNTDPIQTGDIILQKRNPGLTNMLSNPKMNRLVRSLDNPTPLDHPFRYLGYTYKFGNYIVGHSDNIGRQIIDVQALYLDPVMKGYSDVIPILTTDAKTSTYASYDRFEKNTEMTKKVESGFSINLGLFSLGRKKTVNELFKTNTVNLSQELTGEVDLMYTHSRVWLDNVSGAQKRIAANYMNASFISELYNTPIANIMENWGPYIVSHYYTGGRANALYAATYNNNTSFEQREKDMDLALKASYTWKPGSVIKDTVKASLNFGYNYKAGNSLLLASKISDVSNRIRISGGDPQFQLTTPSGEVENNKIDLTGWLSSLKDTKTHVVVNLADGGLVGMDKFVLEENFKRRIRDTHMGNLSEKEYQIPYIEIVKVFVRNSAAGGVLSDIAAVLTTRNGDKIVLSDGNAATATDAQLMMNNDPNYFMTRATAIAADKAQYYQCEIRTNTTRVYRPYIRVPLVLELKKFNEASVFKYKNPKTNIWYIYNTQSRTALSFLDEEYIPWTYGIGDWVENVPVKNISMSTLYQLFTIVGL</sequence>
<evidence type="ECO:0000256" key="1">
    <source>
        <dbReference type="SAM" id="SignalP"/>
    </source>
</evidence>
<name>A0A455ZDX7_9FLAO</name>
<evidence type="ECO:0000313" key="4">
    <source>
        <dbReference type="EMBL" id="DAC75049.1"/>
    </source>
</evidence>
<dbReference type="Pfam" id="PF20785">
    <property type="entry name" value="MACPF_D3"/>
    <property type="match status" value="1"/>
</dbReference>
<dbReference type="AlphaFoldDB" id="A0A455ZDX7"/>
<proteinExistence type="predicted"/>
<dbReference type="PROSITE" id="PS51257">
    <property type="entry name" value="PROKAR_LIPOPROTEIN"/>
    <property type="match status" value="1"/>
</dbReference>
<feature type="domain" description="MACPF protein D2" evidence="2">
    <location>
        <begin position="391"/>
        <end position="492"/>
    </location>
</feature>
<evidence type="ECO:0008006" key="5">
    <source>
        <dbReference type="Google" id="ProtNLM"/>
    </source>
</evidence>
<dbReference type="Pfam" id="PF20779">
    <property type="entry name" value="MACPF_D2"/>
    <property type="match status" value="1"/>
</dbReference>
<feature type="domain" description="MACPF protein D3" evidence="3">
    <location>
        <begin position="496"/>
        <end position="557"/>
    </location>
</feature>
<dbReference type="InterPro" id="IPR048467">
    <property type="entry name" value="MACPF_D3"/>
</dbReference>
<feature type="chain" id="PRO_5019801714" description="MACPF domain-containing protein" evidence="1">
    <location>
        <begin position="20"/>
        <end position="557"/>
    </location>
</feature>
<dbReference type="RefSeq" id="WP_058877926.1">
    <property type="nucleotide sequence ID" value="NZ_CP077751.1"/>
</dbReference>
<protein>
    <recommendedName>
        <fullName evidence="5">MACPF domain-containing protein</fullName>
    </recommendedName>
</protein>